<accession>A0A822YPV1</accession>
<sequence>MATIKVGPCPLSARDFTIASSNDPFLTIYIIGNYAAYKEALIKVPSVFLFPNVLMKSDLEWCRVESLAYPFCTINNSLYSSVHIRVNNKELLLVLPCNYSGVHRDMAIKST</sequence>
<evidence type="ECO:0000313" key="1">
    <source>
        <dbReference type="EMBL" id="DAD31278.1"/>
    </source>
</evidence>
<gene>
    <name evidence="1" type="ORF">HUJ06_010129</name>
</gene>
<evidence type="ECO:0000313" key="2">
    <source>
        <dbReference type="Proteomes" id="UP000607653"/>
    </source>
</evidence>
<dbReference type="AlphaFoldDB" id="A0A822YPV1"/>
<dbReference type="EMBL" id="DUZY01000003">
    <property type="protein sequence ID" value="DAD31278.1"/>
    <property type="molecule type" value="Genomic_DNA"/>
</dbReference>
<dbReference type="Proteomes" id="UP000607653">
    <property type="component" value="Unassembled WGS sequence"/>
</dbReference>
<proteinExistence type="predicted"/>
<reference evidence="1 2" key="1">
    <citation type="journal article" date="2020" name="Mol. Biol. Evol.">
        <title>Distinct Expression and Methylation Patterns for Genes with Different Fates following a Single Whole-Genome Duplication in Flowering Plants.</title>
        <authorList>
            <person name="Shi T."/>
            <person name="Rahmani R.S."/>
            <person name="Gugger P.F."/>
            <person name="Wang M."/>
            <person name="Li H."/>
            <person name="Zhang Y."/>
            <person name="Li Z."/>
            <person name="Wang Q."/>
            <person name="Van de Peer Y."/>
            <person name="Marchal K."/>
            <person name="Chen J."/>
        </authorList>
    </citation>
    <scope>NUCLEOTIDE SEQUENCE [LARGE SCALE GENOMIC DNA]</scope>
    <source>
        <tissue evidence="1">Leaf</tissue>
    </source>
</reference>
<comment type="caution">
    <text evidence="1">The sequence shown here is derived from an EMBL/GenBank/DDBJ whole genome shotgun (WGS) entry which is preliminary data.</text>
</comment>
<protein>
    <submittedName>
        <fullName evidence="1">Uncharacterized protein</fullName>
    </submittedName>
</protein>
<keyword evidence="2" id="KW-1185">Reference proteome</keyword>
<organism evidence="1 2">
    <name type="scientific">Nelumbo nucifera</name>
    <name type="common">Sacred lotus</name>
    <dbReference type="NCBI Taxonomy" id="4432"/>
    <lineage>
        <taxon>Eukaryota</taxon>
        <taxon>Viridiplantae</taxon>
        <taxon>Streptophyta</taxon>
        <taxon>Embryophyta</taxon>
        <taxon>Tracheophyta</taxon>
        <taxon>Spermatophyta</taxon>
        <taxon>Magnoliopsida</taxon>
        <taxon>Proteales</taxon>
        <taxon>Nelumbonaceae</taxon>
        <taxon>Nelumbo</taxon>
    </lineage>
</organism>
<name>A0A822YPV1_NELNU</name>